<sequence length="355" mass="39775">MMIKRFGKGVLGAIVALVMMVAFAPAAHAASYSIEDLKNVRGYWVNLVEDPSWNTKHYFDNFDYRNAGPYTMPANTSTTDIHWGMGPIPSGWTVEMVAADTGNSLTVTSPDGSYKMTYRAVHADPTTPDSTGLSSLKVTANGQALSFIPSQSEYRVSGEVVITNLPANWSTRIIAQQISFYDANKLWVGDYYFYGASKITVRSASDPQWPSTDKDSLGRSPVYRLYNPNNGEHLYTMDLNEYKAIVPKGWRGEGIAFYAWPKDGTTGYQVYRVYNKFSGRHHLTASKGERDGLVRMGWRDEGVAFRYRDTDETVYRAYNPHTSDHLWTLSKPELDNAVRAGWRDEGIAYGRGANN</sequence>
<name>A0A7Y0HT41_9BIFI</name>
<protein>
    <submittedName>
        <fullName evidence="3">RCC1 repeat-containing protein</fullName>
    </submittedName>
</protein>
<evidence type="ECO:0000259" key="2">
    <source>
        <dbReference type="Pfam" id="PF18885"/>
    </source>
</evidence>
<evidence type="ECO:0000313" key="3">
    <source>
        <dbReference type="EMBL" id="NMM94233.1"/>
    </source>
</evidence>
<proteinExistence type="predicted"/>
<dbReference type="Pfam" id="PF18885">
    <property type="entry name" value="DUF5648"/>
    <property type="match status" value="1"/>
</dbReference>
<feature type="signal peptide" evidence="1">
    <location>
        <begin position="1"/>
        <end position="29"/>
    </location>
</feature>
<keyword evidence="1" id="KW-0732">Signal</keyword>
<dbReference type="Proteomes" id="UP000532194">
    <property type="component" value="Unassembled WGS sequence"/>
</dbReference>
<dbReference type="RefSeq" id="WP_169172277.1">
    <property type="nucleotide sequence ID" value="NZ_JAAIII010000004.1"/>
</dbReference>
<gene>
    <name evidence="3" type="ORF">G1C95_1420</name>
</gene>
<dbReference type="InterPro" id="IPR043708">
    <property type="entry name" value="DUF5648"/>
</dbReference>
<feature type="domain" description="DUF5648" evidence="2">
    <location>
        <begin position="221"/>
        <end position="349"/>
    </location>
</feature>
<accession>A0A7Y0HT41</accession>
<dbReference type="EMBL" id="JAAIII010000004">
    <property type="protein sequence ID" value="NMM94233.1"/>
    <property type="molecule type" value="Genomic_DNA"/>
</dbReference>
<evidence type="ECO:0000313" key="4">
    <source>
        <dbReference type="Proteomes" id="UP000532194"/>
    </source>
</evidence>
<evidence type="ECO:0000256" key="1">
    <source>
        <dbReference type="SAM" id="SignalP"/>
    </source>
</evidence>
<dbReference type="AlphaFoldDB" id="A0A7Y0HT41"/>
<reference evidence="3 4" key="1">
    <citation type="submission" date="2020-02" db="EMBL/GenBank/DDBJ databases">
        <title>Characterization of phylogenetic diversity of novel bifidobacterial species isolated in Czech ZOOs.</title>
        <authorList>
            <person name="Lugli G.A."/>
            <person name="Vera N.B."/>
            <person name="Ventura M."/>
        </authorList>
    </citation>
    <scope>NUCLEOTIDE SEQUENCE [LARGE SCALE GENOMIC DNA]</scope>
    <source>
        <strain evidence="3 4">DSM 109957</strain>
    </source>
</reference>
<keyword evidence="4" id="KW-1185">Reference proteome</keyword>
<organism evidence="3 4">
    <name type="scientific">Bifidobacterium oedipodis</name>
    <dbReference type="NCBI Taxonomy" id="2675322"/>
    <lineage>
        <taxon>Bacteria</taxon>
        <taxon>Bacillati</taxon>
        <taxon>Actinomycetota</taxon>
        <taxon>Actinomycetes</taxon>
        <taxon>Bifidobacteriales</taxon>
        <taxon>Bifidobacteriaceae</taxon>
        <taxon>Bifidobacterium</taxon>
    </lineage>
</organism>
<feature type="chain" id="PRO_5030536300" evidence="1">
    <location>
        <begin position="30"/>
        <end position="355"/>
    </location>
</feature>
<comment type="caution">
    <text evidence="3">The sequence shown here is derived from an EMBL/GenBank/DDBJ whole genome shotgun (WGS) entry which is preliminary data.</text>
</comment>